<protein>
    <submittedName>
        <fullName evidence="1">Uncharacterized protein YaaQ</fullName>
    </submittedName>
</protein>
<keyword evidence="2" id="KW-1185">Reference proteome</keyword>
<organism evidence="1 2">
    <name type="scientific">Hydrogenispora ethanolica</name>
    <dbReference type="NCBI Taxonomy" id="1082276"/>
    <lineage>
        <taxon>Bacteria</taxon>
        <taxon>Bacillati</taxon>
        <taxon>Bacillota</taxon>
        <taxon>Hydrogenispora</taxon>
    </lineage>
</organism>
<dbReference type="Pfam" id="PF06153">
    <property type="entry name" value="CdAMP_rec"/>
    <property type="match status" value="1"/>
</dbReference>
<proteinExistence type="predicted"/>
<sequence length="109" mass="11819">MKLVIAMIQDQDANKLLGILSEHGYSATKLASTGGFLRQGNTTLLIGVEDQRVHELMELIKETSKSRKQLVTPLASVGRSLNNYMTEPVEVTVGGATVFVVAVEDFAKV</sequence>
<dbReference type="PANTHER" id="PTHR38456">
    <property type="entry name" value="CYCLIC DI-AMP RECEPTOR A"/>
    <property type="match status" value="1"/>
</dbReference>
<reference evidence="1 2" key="1">
    <citation type="submission" date="2019-03" db="EMBL/GenBank/DDBJ databases">
        <title>Genomic Encyclopedia of Type Strains, Phase IV (KMG-IV): sequencing the most valuable type-strain genomes for metagenomic binning, comparative biology and taxonomic classification.</title>
        <authorList>
            <person name="Goeker M."/>
        </authorList>
    </citation>
    <scope>NUCLEOTIDE SEQUENCE [LARGE SCALE GENOMIC DNA]</scope>
    <source>
        <strain evidence="1 2">LX-B</strain>
    </source>
</reference>
<comment type="caution">
    <text evidence="1">The sequence shown here is derived from an EMBL/GenBank/DDBJ whole genome shotgun (WGS) entry which is preliminary data.</text>
</comment>
<dbReference type="EMBL" id="SLUN01000057">
    <property type="protein sequence ID" value="TCL55148.1"/>
    <property type="molecule type" value="Genomic_DNA"/>
</dbReference>
<name>A0A4R1QN30_HYDET</name>
<dbReference type="OrthoDB" id="9794275at2"/>
<dbReference type="InterPro" id="IPR011322">
    <property type="entry name" value="N-reg_PII-like_a/b"/>
</dbReference>
<evidence type="ECO:0000313" key="1">
    <source>
        <dbReference type="EMBL" id="TCL55148.1"/>
    </source>
</evidence>
<dbReference type="RefSeq" id="WP_132017769.1">
    <property type="nucleotide sequence ID" value="NZ_SLUN01000057.1"/>
</dbReference>
<dbReference type="Proteomes" id="UP000295008">
    <property type="component" value="Unassembled WGS sequence"/>
</dbReference>
<accession>A0A4R1QN30</accession>
<dbReference type="PANTHER" id="PTHR38456:SF1">
    <property type="entry name" value="CYCLIC DI-AMP RECEPTOR A"/>
    <property type="match status" value="1"/>
</dbReference>
<dbReference type="InterPro" id="IPR015867">
    <property type="entry name" value="N-reg_PII/ATP_PRibTrfase_C"/>
</dbReference>
<dbReference type="InterPro" id="IPR010375">
    <property type="entry name" value="CdAMP_rec"/>
</dbReference>
<evidence type="ECO:0000313" key="2">
    <source>
        <dbReference type="Proteomes" id="UP000295008"/>
    </source>
</evidence>
<dbReference type="AlphaFoldDB" id="A0A4R1QN30"/>
<dbReference type="SUPFAM" id="SSF54913">
    <property type="entry name" value="GlnB-like"/>
    <property type="match status" value="1"/>
</dbReference>
<dbReference type="Gene3D" id="3.30.70.120">
    <property type="match status" value="1"/>
</dbReference>
<gene>
    <name evidence="1" type="ORF">EDC14_105715</name>
</gene>